<feature type="domain" description="Archaeal Nre N-terminal" evidence="1">
    <location>
        <begin position="20"/>
        <end position="291"/>
    </location>
</feature>
<accession>A0A7C4JKL4</accession>
<dbReference type="PANTHER" id="PTHR38136:SF3">
    <property type="entry name" value="DNA REPAIR PROTEIN"/>
    <property type="match status" value="1"/>
</dbReference>
<dbReference type="GO" id="GO:0006281">
    <property type="term" value="P:DNA repair"/>
    <property type="evidence" value="ECO:0007669"/>
    <property type="project" value="InterPro"/>
</dbReference>
<dbReference type="InterPro" id="IPR006979">
    <property type="entry name" value="Nre_C"/>
</dbReference>
<dbReference type="InterPro" id="IPR033167">
    <property type="entry name" value="Nre"/>
</dbReference>
<sequence length="347" mass="39020">MQVFSGNTKICIQCKGYRRLCGLRRCLLSSSSIYRSKAVSLVERGYIEGSTPPTVIVGERGYPLVRVYFGVPPGIKGEKASFYDNPNEWIDKLNLEDVIDLRSSLILVAMHKLNVYTVPMIVNVELLLAGVSLKPVDTEVVVEKFIRKSILLDSIVPPLGPSILARNIRVTGNPNLPKRLEKIIDDDLRAFDAVIELYNDGTDFYTIARAFSLGLLGLKNNRKAVPTRWSITAVDQSIGNHLLSALKLNPPISNTLVFYNKNLYNKYLVILAPGTYRAIWIEVWHPSSAFNPSSKIEYLVVEEFPASRYTVMDGGYIAARTSILEYLHKMNRQAKVAIIREILPQYI</sequence>
<gene>
    <name evidence="3" type="ORF">ENU08_08130</name>
</gene>
<organism evidence="3">
    <name type="scientific">Ignisphaera aggregans</name>
    <dbReference type="NCBI Taxonomy" id="334771"/>
    <lineage>
        <taxon>Archaea</taxon>
        <taxon>Thermoproteota</taxon>
        <taxon>Thermoprotei</taxon>
        <taxon>Desulfurococcales</taxon>
        <taxon>Desulfurococcaceae</taxon>
        <taxon>Ignisphaera</taxon>
    </lineage>
</organism>
<dbReference type="EMBL" id="DTBD01000073">
    <property type="protein sequence ID" value="HGQ65194.1"/>
    <property type="molecule type" value="Genomic_DNA"/>
</dbReference>
<evidence type="ECO:0000259" key="2">
    <source>
        <dbReference type="Pfam" id="PF04895"/>
    </source>
</evidence>
<dbReference type="PANTHER" id="PTHR38136">
    <property type="entry name" value="DNA REPAIR PROTEIN"/>
    <property type="match status" value="1"/>
</dbReference>
<reference evidence="3" key="1">
    <citation type="journal article" date="2020" name="mSystems">
        <title>Genome- and Community-Level Interaction Insights into Carbon Utilization and Element Cycling Functions of Hydrothermarchaeota in Hydrothermal Sediment.</title>
        <authorList>
            <person name="Zhou Z."/>
            <person name="Liu Y."/>
            <person name="Xu W."/>
            <person name="Pan J."/>
            <person name="Luo Z.H."/>
            <person name="Li M."/>
        </authorList>
    </citation>
    <scope>NUCLEOTIDE SEQUENCE [LARGE SCALE GENOMIC DNA]</scope>
    <source>
        <strain evidence="3">SpSt-637</strain>
    </source>
</reference>
<dbReference type="Pfam" id="PF04895">
    <property type="entry name" value="Nre_C"/>
    <property type="match status" value="1"/>
</dbReference>
<protein>
    <recommendedName>
        <fullName evidence="4">DNA repair protein</fullName>
    </recommendedName>
</protein>
<evidence type="ECO:0000313" key="3">
    <source>
        <dbReference type="EMBL" id="HGQ65194.1"/>
    </source>
</evidence>
<evidence type="ECO:0008006" key="4">
    <source>
        <dbReference type="Google" id="ProtNLM"/>
    </source>
</evidence>
<dbReference type="InterPro" id="IPR006978">
    <property type="entry name" value="Nre_N"/>
</dbReference>
<name>A0A7C4JKL4_9CREN</name>
<dbReference type="Pfam" id="PF04894">
    <property type="entry name" value="Nre_N"/>
    <property type="match status" value="1"/>
</dbReference>
<evidence type="ECO:0000259" key="1">
    <source>
        <dbReference type="Pfam" id="PF04894"/>
    </source>
</evidence>
<feature type="domain" description="Archaeal Nre C-terminal" evidence="2">
    <location>
        <begin position="308"/>
        <end position="346"/>
    </location>
</feature>
<dbReference type="AlphaFoldDB" id="A0A7C4JKL4"/>
<comment type="caution">
    <text evidence="3">The sequence shown here is derived from an EMBL/GenBank/DDBJ whole genome shotgun (WGS) entry which is preliminary data.</text>
</comment>
<proteinExistence type="predicted"/>